<feature type="region of interest" description="Disordered" evidence="1">
    <location>
        <begin position="1"/>
        <end position="26"/>
    </location>
</feature>
<evidence type="ECO:0000256" key="1">
    <source>
        <dbReference type="SAM" id="MobiDB-lite"/>
    </source>
</evidence>
<reference evidence="2" key="1">
    <citation type="submission" date="2014-11" db="EMBL/GenBank/DDBJ databases">
        <authorList>
            <person name="Otto D Thomas"/>
            <person name="Naeem Raeece"/>
        </authorList>
    </citation>
    <scope>NUCLEOTIDE SEQUENCE</scope>
</reference>
<gene>
    <name evidence="2" type="ORF">Cvel_28315</name>
</gene>
<name>A0A0G4HK21_9ALVE</name>
<accession>A0A0G4HK21</accession>
<feature type="region of interest" description="Disordered" evidence="1">
    <location>
        <begin position="109"/>
        <end position="128"/>
    </location>
</feature>
<proteinExistence type="predicted"/>
<organism evidence="2">
    <name type="scientific">Chromera velia CCMP2878</name>
    <dbReference type="NCBI Taxonomy" id="1169474"/>
    <lineage>
        <taxon>Eukaryota</taxon>
        <taxon>Sar</taxon>
        <taxon>Alveolata</taxon>
        <taxon>Colpodellida</taxon>
        <taxon>Chromeraceae</taxon>
        <taxon>Chromera</taxon>
    </lineage>
</organism>
<dbReference type="AlphaFoldDB" id="A0A0G4HK21"/>
<evidence type="ECO:0000313" key="2">
    <source>
        <dbReference type="EMBL" id="CEM44381.1"/>
    </source>
</evidence>
<protein>
    <submittedName>
        <fullName evidence="2">Uncharacterized protein</fullName>
    </submittedName>
</protein>
<sequence length="213" mass="22668">MTDPSLLSPPGLTVSEPSDSEAPAAIPKAIVREVERVLSNEVGKMREGPAKDAMLGDFPARAKKLAEKQYNQLHEKASSSGNGRLFVPQMKSQQSGILPLVREAISEEYALHDQTPQPPEEAQTSESPGWFFMCCGFRPSKSPFDFEAPPPPPAEGVGDLPPPPPSAPKSDTETAQALSGPTDPSGGSPRDPNAMRPSFLEGGKDPPNGLRMS</sequence>
<dbReference type="EMBL" id="CDMZ01002914">
    <property type="protein sequence ID" value="CEM44381.1"/>
    <property type="molecule type" value="Genomic_DNA"/>
</dbReference>
<feature type="compositionally biased region" description="Pro residues" evidence="1">
    <location>
        <begin position="148"/>
        <end position="167"/>
    </location>
</feature>
<dbReference type="VEuPathDB" id="CryptoDB:Cvel_28315"/>
<feature type="region of interest" description="Disordered" evidence="1">
    <location>
        <begin position="142"/>
        <end position="213"/>
    </location>
</feature>